<comment type="caution">
    <text evidence="2">The sequence shown here is derived from an EMBL/GenBank/DDBJ whole genome shotgun (WGS) entry which is preliminary data.</text>
</comment>
<dbReference type="AlphaFoldDB" id="X6NIA2"/>
<reference evidence="2 3" key="1">
    <citation type="journal article" date="2013" name="Curr. Biol.">
        <title>The Genome of the Foraminiferan Reticulomyxa filosa.</title>
        <authorList>
            <person name="Glockner G."/>
            <person name="Hulsmann N."/>
            <person name="Schleicher M."/>
            <person name="Noegel A.A."/>
            <person name="Eichinger L."/>
            <person name="Gallinger C."/>
            <person name="Pawlowski J."/>
            <person name="Sierra R."/>
            <person name="Euteneuer U."/>
            <person name="Pillet L."/>
            <person name="Moustafa A."/>
            <person name="Platzer M."/>
            <person name="Groth M."/>
            <person name="Szafranski K."/>
            <person name="Schliwa M."/>
        </authorList>
    </citation>
    <scope>NUCLEOTIDE SEQUENCE [LARGE SCALE GENOMIC DNA]</scope>
</reference>
<evidence type="ECO:0000256" key="1">
    <source>
        <dbReference type="SAM" id="MobiDB-lite"/>
    </source>
</evidence>
<dbReference type="Proteomes" id="UP000023152">
    <property type="component" value="Unassembled WGS sequence"/>
</dbReference>
<name>X6NIA2_RETFI</name>
<evidence type="ECO:0000313" key="3">
    <source>
        <dbReference type="Proteomes" id="UP000023152"/>
    </source>
</evidence>
<gene>
    <name evidence="2" type="ORF">RFI_11708</name>
</gene>
<keyword evidence="3" id="KW-1185">Reference proteome</keyword>
<organism evidence="2 3">
    <name type="scientific">Reticulomyxa filosa</name>
    <dbReference type="NCBI Taxonomy" id="46433"/>
    <lineage>
        <taxon>Eukaryota</taxon>
        <taxon>Sar</taxon>
        <taxon>Rhizaria</taxon>
        <taxon>Retaria</taxon>
        <taxon>Foraminifera</taxon>
        <taxon>Monothalamids</taxon>
        <taxon>Reticulomyxidae</taxon>
        <taxon>Reticulomyxa</taxon>
    </lineage>
</organism>
<evidence type="ECO:0000313" key="2">
    <source>
        <dbReference type="EMBL" id="ETO25429.1"/>
    </source>
</evidence>
<sequence length="243" mass="28250">MSLATLFGSVNKVCASWNSVVTRYYGNTKVLDLSEFYGVIGSPEFDEKNFFGTFLPRFHAVSELSLRYCTHLKAAHLDRVHFLSFFLSFFLSSLLFPQTEFYPKKKKRKKCTYIYSKTRLYPILCKNMYIYNVHILAALTPTSDEESKNDKKKTPRKSEKKKKEMRNGHIKQNKNLTSINLYFCSRLEGFFNGAFAHSFMALMCICIRTYENYFVHVCLQMILKESSISADVIPLQQTKTSMV</sequence>
<dbReference type="EMBL" id="ASPP01008543">
    <property type="protein sequence ID" value="ETO25429.1"/>
    <property type="molecule type" value="Genomic_DNA"/>
</dbReference>
<proteinExistence type="predicted"/>
<accession>X6NIA2</accession>
<feature type="compositionally biased region" description="Basic residues" evidence="1">
    <location>
        <begin position="150"/>
        <end position="160"/>
    </location>
</feature>
<protein>
    <submittedName>
        <fullName evidence="2">Uncharacterized protein</fullName>
    </submittedName>
</protein>
<feature type="region of interest" description="Disordered" evidence="1">
    <location>
        <begin position="145"/>
        <end position="169"/>
    </location>
</feature>